<geneLocation type="plasmid" evidence="1 2">
    <name>AZOBR_p1</name>
</geneLocation>
<sequence>MATEVFDPFATGQFAADQFALHKAG</sequence>
<dbReference type="EMBL" id="HE577328">
    <property type="protein sequence ID" value="CCD00103.1"/>
    <property type="molecule type" value="Genomic_DNA"/>
</dbReference>
<dbReference type="AlphaFoldDB" id="A0A9P1NNV2"/>
<dbReference type="KEGG" id="abs:AZOBR_p140069"/>
<proteinExistence type="predicted"/>
<keyword evidence="2" id="KW-1185">Reference proteome</keyword>
<organism evidence="1 2">
    <name type="scientific">Azospirillum baldaniorum</name>
    <dbReference type="NCBI Taxonomy" id="1064539"/>
    <lineage>
        <taxon>Bacteria</taxon>
        <taxon>Pseudomonadati</taxon>
        <taxon>Pseudomonadota</taxon>
        <taxon>Alphaproteobacteria</taxon>
        <taxon>Rhodospirillales</taxon>
        <taxon>Azospirillaceae</taxon>
        <taxon>Azospirillum</taxon>
    </lineage>
</organism>
<name>A0A9P1NNV2_9PROT</name>
<reference evidence="1 2" key="1">
    <citation type="journal article" date="2011" name="PLoS Genet.">
        <title>Azospirillum genomes reveal transition of bacteria from aquatic to terrestrial environments.</title>
        <authorList>
            <person name="Wisniewski-Dye F."/>
            <person name="Borziak K."/>
            <person name="Khalsa-Moyers G."/>
            <person name="Alexandre G."/>
            <person name="Sukharnikov L.O."/>
            <person name="Wuichet K."/>
            <person name="Hurst G.B."/>
            <person name="McDonald W.H."/>
            <person name="Robertson J.S."/>
            <person name="Barbe V."/>
            <person name="Calteau A."/>
            <person name="Rouy Z."/>
            <person name="Mangenot S."/>
            <person name="Prigent-Combaret C."/>
            <person name="Normand P."/>
            <person name="Boyer M."/>
            <person name="Siguier P."/>
            <person name="Dessaux Y."/>
            <person name="Elmerich C."/>
            <person name="Condemine G."/>
            <person name="Krishnen G."/>
            <person name="Kennedy I."/>
            <person name="Paterson A.H."/>
            <person name="Gonzalez V."/>
            <person name="Mavingui P."/>
            <person name="Zhulin I.B."/>
        </authorList>
    </citation>
    <scope>NUCLEOTIDE SEQUENCE [LARGE SCALE GENOMIC DNA]</scope>
    <source>
        <strain evidence="1 2">Sp245</strain>
    </source>
</reference>
<accession>A0A9P1NNV2</accession>
<protein>
    <submittedName>
        <fullName evidence="1">Uncharacterized protein</fullName>
    </submittedName>
</protein>
<dbReference type="Proteomes" id="UP000007319">
    <property type="component" value="Plasmid AZOBR_p1"/>
</dbReference>
<evidence type="ECO:0000313" key="1">
    <source>
        <dbReference type="EMBL" id="CCD00103.1"/>
    </source>
</evidence>
<gene>
    <name evidence="1" type="ORF">AZOBR_p140069</name>
</gene>
<evidence type="ECO:0000313" key="2">
    <source>
        <dbReference type="Proteomes" id="UP000007319"/>
    </source>
</evidence>
<keyword evidence="1" id="KW-0614">Plasmid</keyword>